<reference evidence="1 2" key="1">
    <citation type="submission" date="2020-12" db="EMBL/GenBank/DDBJ databases">
        <title>Identification and biosynthesis of polyene macrolides produced by Streptomyces alfalfae Men-myco-93-63.</title>
        <authorList>
            <person name="Liu D."/>
            <person name="Li Y."/>
            <person name="Liu L."/>
            <person name="Han X."/>
            <person name="Shen F."/>
        </authorList>
    </citation>
    <scope>NUCLEOTIDE SEQUENCE [LARGE SCALE GENOMIC DNA]</scope>
    <source>
        <strain evidence="1 2">Men-myco-93-63</strain>
    </source>
</reference>
<evidence type="ECO:0000313" key="2">
    <source>
        <dbReference type="Proteomes" id="UP000596130"/>
    </source>
</evidence>
<dbReference type="RefSeq" id="WP_198504329.1">
    <property type="nucleotide sequence ID" value="NZ_CP065959.1"/>
</dbReference>
<dbReference type="AlphaFoldDB" id="A0A7T4PM46"/>
<proteinExistence type="predicted"/>
<organism evidence="1 2">
    <name type="scientific">Streptomyces alfalfae</name>
    <dbReference type="NCBI Taxonomy" id="1642299"/>
    <lineage>
        <taxon>Bacteria</taxon>
        <taxon>Bacillati</taxon>
        <taxon>Actinomycetota</taxon>
        <taxon>Actinomycetes</taxon>
        <taxon>Kitasatosporales</taxon>
        <taxon>Streptomycetaceae</taxon>
        <taxon>Streptomyces</taxon>
    </lineage>
</organism>
<accession>A0A7T4PM46</accession>
<sequence>MLFKDGTFTDLYPALVGQARLVVGPAGNLLFREHPGRRDEPKGFG</sequence>
<protein>
    <submittedName>
        <fullName evidence="1">Uncharacterized protein</fullName>
    </submittedName>
</protein>
<gene>
    <name evidence="1" type="ORF">I8755_33020</name>
</gene>
<dbReference type="Proteomes" id="UP000596130">
    <property type="component" value="Chromosome"/>
</dbReference>
<dbReference type="EMBL" id="CP065959">
    <property type="protein sequence ID" value="QQC92661.1"/>
    <property type="molecule type" value="Genomic_DNA"/>
</dbReference>
<name>A0A7T4PM46_9ACTN</name>
<evidence type="ECO:0000313" key="1">
    <source>
        <dbReference type="EMBL" id="QQC92661.1"/>
    </source>
</evidence>